<comment type="caution">
    <text evidence="1">The sequence shown here is derived from an EMBL/GenBank/DDBJ whole genome shotgun (WGS) entry which is preliminary data.</text>
</comment>
<dbReference type="EMBL" id="PYNF01000003">
    <property type="protein sequence ID" value="PSV00714.1"/>
    <property type="molecule type" value="Genomic_DNA"/>
</dbReference>
<proteinExistence type="predicted"/>
<gene>
    <name evidence="1" type="ORF">C9J27_06115</name>
</gene>
<reference evidence="1 2" key="1">
    <citation type="submission" date="2018-01" db="EMBL/GenBank/DDBJ databases">
        <title>Whole genome sequencing of Histamine producing bacteria.</title>
        <authorList>
            <person name="Butler K."/>
        </authorList>
    </citation>
    <scope>NUCLEOTIDE SEQUENCE [LARGE SCALE GENOMIC DNA]</scope>
    <source>
        <strain evidence="1 2">FS-7.2</strain>
    </source>
</reference>
<dbReference type="AlphaFoldDB" id="A0A2T3KLY9"/>
<accession>A0A2T3KLY9</accession>
<organism evidence="1 2">
    <name type="scientific">Photobacterium kishitanii</name>
    <dbReference type="NCBI Taxonomy" id="318456"/>
    <lineage>
        <taxon>Bacteria</taxon>
        <taxon>Pseudomonadati</taxon>
        <taxon>Pseudomonadota</taxon>
        <taxon>Gammaproteobacteria</taxon>
        <taxon>Vibrionales</taxon>
        <taxon>Vibrionaceae</taxon>
        <taxon>Photobacterium</taxon>
    </lineage>
</organism>
<sequence>MIIRQFRNACLFKRNMITFQQGECENKQYKLILLARAKTEQINELLHQCAIGEMTVKEAISKIKLDKEPPKNAKTYTEDECPTYKWHSDFSDMDLELQKETEIAFNECVQKYAEELLEKTLIEMNAIAAILSYQTMITAAEKDVIIYSGKTLKKSIVK</sequence>
<protein>
    <submittedName>
        <fullName evidence="1">Uncharacterized protein</fullName>
    </submittedName>
</protein>
<dbReference type="Proteomes" id="UP000241426">
    <property type="component" value="Unassembled WGS sequence"/>
</dbReference>
<dbReference type="RefSeq" id="WP_107289344.1">
    <property type="nucleotide sequence ID" value="NZ_PYNF01000003.1"/>
</dbReference>
<evidence type="ECO:0000313" key="1">
    <source>
        <dbReference type="EMBL" id="PSV00714.1"/>
    </source>
</evidence>
<name>A0A2T3KLY9_9GAMM</name>
<evidence type="ECO:0000313" key="2">
    <source>
        <dbReference type="Proteomes" id="UP000241426"/>
    </source>
</evidence>